<dbReference type="EMBL" id="JH921432">
    <property type="protein sequence ID" value="EKD18974.1"/>
    <property type="molecule type" value="Genomic_DNA"/>
</dbReference>
<gene>
    <name evidence="1" type="ORF">MBM_03216</name>
</gene>
<organism evidence="1 2">
    <name type="scientific">Marssonina brunnea f. sp. multigermtubi (strain MB_m1)</name>
    <name type="common">Marssonina leaf spot fungus</name>
    <dbReference type="NCBI Taxonomy" id="1072389"/>
    <lineage>
        <taxon>Eukaryota</taxon>
        <taxon>Fungi</taxon>
        <taxon>Dikarya</taxon>
        <taxon>Ascomycota</taxon>
        <taxon>Pezizomycotina</taxon>
        <taxon>Leotiomycetes</taxon>
        <taxon>Helotiales</taxon>
        <taxon>Drepanopezizaceae</taxon>
        <taxon>Drepanopeziza</taxon>
    </lineage>
</organism>
<reference evidence="1 2" key="1">
    <citation type="journal article" date="2012" name="BMC Genomics">
        <title>Sequencing the genome of Marssonina brunnea reveals fungus-poplar co-evolution.</title>
        <authorList>
            <person name="Zhu S."/>
            <person name="Cao Y.-Z."/>
            <person name="Jiang C."/>
            <person name="Tan B.-Y."/>
            <person name="Wang Z."/>
            <person name="Feng S."/>
            <person name="Zhang L."/>
            <person name="Su X.-H."/>
            <person name="Brejova B."/>
            <person name="Vinar T."/>
            <person name="Xu M."/>
            <person name="Wang M.-X."/>
            <person name="Zhang S.-G."/>
            <person name="Huang M.-R."/>
            <person name="Wu R."/>
            <person name="Zhou Y."/>
        </authorList>
    </citation>
    <scope>NUCLEOTIDE SEQUENCE [LARGE SCALE GENOMIC DNA]</scope>
    <source>
        <strain evidence="1 2">MB_m1</strain>
    </source>
</reference>
<keyword evidence="2" id="KW-1185">Reference proteome</keyword>
<sequence>MAVDLLPLVAREPEAIVLFWDEIARGCLPLPHSRAALGQEGSKGPLKSRLNVEARVIYCSIAAALFQGLHLKKYERCIIHAFGTETGLFQSKLWKENVVPRREISISEHLNELSALIPISETDHPPFLPSTCLLLLYKSPQLQIFKKLGEVRRAPHPLEAENPKKLLLATLTLHRDSESVPSDPSVSSLTITSAPRQQKTAFTIAKKKHKHNRGQDTEGLKFTTRKRGWMDHWASLPFTSSELSRKPWIASDSDGIICAERWMGIFDADIYTYEELYYFLTASFVCQSEQHPRKRKRREEKKTKNQDILTAISGTSTSSIHRLQVQRCIPLSSQPDHIICSSIIPINTLYCYETQFALSPSPLLPSHYVASSSLTACTYETGNYNFQSADAGNTLFFRQQQPAVPGICPSGKAEGLDEKTTRPIEDSCKGKKGRRWMHVDYTALLKRVR</sequence>
<proteinExistence type="predicted"/>
<dbReference type="HOGENOM" id="CLU_609849_0_0_1"/>
<dbReference type="Proteomes" id="UP000006753">
    <property type="component" value="Unassembled WGS sequence"/>
</dbReference>
<name>K1Y1F5_MARBU</name>
<dbReference type="AlphaFoldDB" id="K1Y1F5"/>
<dbReference type="InParanoid" id="K1Y1F5"/>
<accession>K1Y1F5</accession>
<protein>
    <submittedName>
        <fullName evidence="1">Uncharacterized protein</fullName>
    </submittedName>
</protein>
<evidence type="ECO:0000313" key="1">
    <source>
        <dbReference type="EMBL" id="EKD18974.1"/>
    </source>
</evidence>
<dbReference type="KEGG" id="mbe:MBM_03216"/>
<evidence type="ECO:0000313" key="2">
    <source>
        <dbReference type="Proteomes" id="UP000006753"/>
    </source>
</evidence>